<dbReference type="Proteomes" id="UP000515728">
    <property type="component" value="Chromosome"/>
</dbReference>
<comment type="similarity">
    <text evidence="1">Belongs to the universal stress protein A family.</text>
</comment>
<organism evidence="5 6">
    <name type="scientific">Pseudonocardia petroleophila</name>
    <dbReference type="NCBI Taxonomy" id="37331"/>
    <lineage>
        <taxon>Bacteria</taxon>
        <taxon>Bacillati</taxon>
        <taxon>Actinomycetota</taxon>
        <taxon>Actinomycetes</taxon>
        <taxon>Pseudonocardiales</taxon>
        <taxon>Pseudonocardiaceae</taxon>
        <taxon>Pseudonocardia</taxon>
    </lineage>
</organism>
<dbReference type="RefSeq" id="WP_185717365.1">
    <property type="nucleotide sequence ID" value="NZ_BAAAWI010000001.1"/>
</dbReference>
<keyword evidence="6" id="KW-1185">Reference proteome</keyword>
<proteinExistence type="inferred from homology"/>
<evidence type="ECO:0000256" key="3">
    <source>
        <dbReference type="ARBA" id="ARBA00022840"/>
    </source>
</evidence>
<reference evidence="5 6" key="1">
    <citation type="submission" date="2020-08" db="EMBL/GenBank/DDBJ databases">
        <authorList>
            <person name="Mo P."/>
        </authorList>
    </citation>
    <scope>NUCLEOTIDE SEQUENCE [LARGE SCALE GENOMIC DNA]</scope>
    <source>
        <strain evidence="5 6">CGMCC 4.1532</strain>
    </source>
</reference>
<accession>A0A7G7MCU2</accession>
<keyword evidence="3" id="KW-0067">ATP-binding</keyword>
<dbReference type="PRINTS" id="PR01438">
    <property type="entry name" value="UNVRSLSTRESS"/>
</dbReference>
<evidence type="ECO:0000313" key="6">
    <source>
        <dbReference type="Proteomes" id="UP000515728"/>
    </source>
</evidence>
<dbReference type="InterPro" id="IPR006016">
    <property type="entry name" value="UspA"/>
</dbReference>
<dbReference type="SUPFAM" id="SSF52402">
    <property type="entry name" value="Adenine nucleotide alpha hydrolases-like"/>
    <property type="match status" value="2"/>
</dbReference>
<dbReference type="InterPro" id="IPR014729">
    <property type="entry name" value="Rossmann-like_a/b/a_fold"/>
</dbReference>
<name>A0A7G7MCU2_9PSEU</name>
<feature type="domain" description="UspA" evidence="4">
    <location>
        <begin position="8"/>
        <end position="143"/>
    </location>
</feature>
<sequence>MSEHDIRRTVVVGVDGSDSATDAVRWGAAEAARRRVPLRLVIGFGWPAEEHLPHGTAYREQLLGRARGHLAAAAGVAAAQQPGLDVEQQLIVGSPIAVLGAEAERAQLVVVGDRGASRLEGLLLGSVAVALAAHAACPVAVVRWAERESAENGSLPVVLGVDGSATSQAAIAFAFEAASARKVPVVAVHTWSGMVFDPGVASMGIDWAAIEDAERELLADQLAGWAEKFPDTFVEQVVTRDRPAHALLEQAARAQLVVVGSRGRGEVAGLVLGSVGNALVHRSPCPVVVVRPDAAAPVQPGGRERRG</sequence>
<dbReference type="KEGG" id="ppel:H6H00_20535"/>
<dbReference type="Gene3D" id="3.40.50.620">
    <property type="entry name" value="HUPs"/>
    <property type="match status" value="2"/>
</dbReference>
<feature type="domain" description="UspA" evidence="4">
    <location>
        <begin position="157"/>
        <end position="291"/>
    </location>
</feature>
<evidence type="ECO:0000256" key="2">
    <source>
        <dbReference type="ARBA" id="ARBA00022741"/>
    </source>
</evidence>
<dbReference type="Pfam" id="PF00582">
    <property type="entry name" value="Usp"/>
    <property type="match status" value="2"/>
</dbReference>
<dbReference type="AlphaFoldDB" id="A0A7G7MCU2"/>
<evidence type="ECO:0000259" key="4">
    <source>
        <dbReference type="Pfam" id="PF00582"/>
    </source>
</evidence>
<dbReference type="PANTHER" id="PTHR46268">
    <property type="entry name" value="STRESS RESPONSE PROTEIN NHAX"/>
    <property type="match status" value="1"/>
</dbReference>
<dbReference type="InterPro" id="IPR006015">
    <property type="entry name" value="Universal_stress_UspA"/>
</dbReference>
<evidence type="ECO:0000313" key="5">
    <source>
        <dbReference type="EMBL" id="QNG50603.1"/>
    </source>
</evidence>
<dbReference type="EMBL" id="CP060131">
    <property type="protein sequence ID" value="QNG50603.1"/>
    <property type="molecule type" value="Genomic_DNA"/>
</dbReference>
<dbReference type="GO" id="GO:0005524">
    <property type="term" value="F:ATP binding"/>
    <property type="evidence" value="ECO:0007669"/>
    <property type="project" value="UniProtKB-KW"/>
</dbReference>
<gene>
    <name evidence="5" type="ORF">H6H00_20535</name>
</gene>
<evidence type="ECO:0000256" key="1">
    <source>
        <dbReference type="ARBA" id="ARBA00008791"/>
    </source>
</evidence>
<dbReference type="PANTHER" id="PTHR46268:SF27">
    <property type="entry name" value="UNIVERSAL STRESS PROTEIN RV2623"/>
    <property type="match status" value="1"/>
</dbReference>
<protein>
    <submittedName>
        <fullName evidence="5">Universal stress protein</fullName>
    </submittedName>
</protein>
<keyword evidence="2" id="KW-0547">Nucleotide-binding</keyword>